<keyword evidence="3" id="KW-1185">Reference proteome</keyword>
<dbReference type="InterPro" id="IPR044992">
    <property type="entry name" value="ChyE-like"/>
</dbReference>
<dbReference type="Proteomes" id="UP000248795">
    <property type="component" value="Unassembled WGS sequence"/>
</dbReference>
<proteinExistence type="predicted"/>
<reference evidence="3" key="1">
    <citation type="submission" date="2018-06" db="EMBL/GenBank/DDBJ databases">
        <title>Aestuariibacter litoralis strain KCTC 52945T.</title>
        <authorList>
            <person name="Li X."/>
            <person name="Salam N."/>
            <person name="Li J.-L."/>
            <person name="Chen Y.-M."/>
            <person name="Yang Z.-W."/>
            <person name="Zhang L.-Y."/>
            <person name="Han M.-X."/>
            <person name="Xiao M."/>
            <person name="Li W.-J."/>
        </authorList>
    </citation>
    <scope>NUCLEOTIDE SEQUENCE [LARGE SCALE GENOMIC DNA]</scope>
    <source>
        <strain evidence="3">KCTC 52945</strain>
    </source>
</reference>
<dbReference type="CDD" id="cd01741">
    <property type="entry name" value="GATase1_1"/>
    <property type="match status" value="1"/>
</dbReference>
<evidence type="ECO:0000259" key="1">
    <source>
        <dbReference type="Pfam" id="PF00117"/>
    </source>
</evidence>
<dbReference type="PANTHER" id="PTHR42695:SF5">
    <property type="entry name" value="GLUTAMINE AMIDOTRANSFERASE YLR126C-RELATED"/>
    <property type="match status" value="1"/>
</dbReference>
<sequence>MDDEPPGLFGRFLAEQGVELDVVMLHRGEAIPSLAPYDFLLVMGGAMDVWETDAHPWLTPEIAAIREWTLNRNRPYMGVCLGLQLLAVALGGEVGLARAAEVGFGKVELNALGHAHPLTRGLPSAFRIMQWHHAEVTKLPEGAEVLASSAVSPVQIMSVGREIMATQFHGELTPALIDRWAQIPQYLEWLDQAMGPGAYGRVRAQARLQLPKCERVSRTMFGNLVASRRLVRAAA</sequence>
<evidence type="ECO:0000313" key="2">
    <source>
        <dbReference type="EMBL" id="PZF77789.1"/>
    </source>
</evidence>
<dbReference type="InterPro" id="IPR029062">
    <property type="entry name" value="Class_I_gatase-like"/>
</dbReference>
<accession>A0A2W2BNH0</accession>
<dbReference type="SUPFAM" id="SSF52317">
    <property type="entry name" value="Class I glutamine amidotransferase-like"/>
    <property type="match status" value="1"/>
</dbReference>
<dbReference type="Gene3D" id="3.40.50.880">
    <property type="match status" value="1"/>
</dbReference>
<dbReference type="GO" id="GO:0016740">
    <property type="term" value="F:transferase activity"/>
    <property type="evidence" value="ECO:0007669"/>
    <property type="project" value="UniProtKB-KW"/>
</dbReference>
<name>A0A2W2BNH0_9HYPH</name>
<comment type="caution">
    <text evidence="2">The sequence shown here is derived from an EMBL/GenBank/DDBJ whole genome shotgun (WGS) entry which is preliminary data.</text>
</comment>
<dbReference type="AlphaFoldDB" id="A0A2W2BNH0"/>
<organism evidence="2 3">
    <name type="scientific">Aestuariivirga litoralis</name>
    <dbReference type="NCBI Taxonomy" id="2650924"/>
    <lineage>
        <taxon>Bacteria</taxon>
        <taxon>Pseudomonadati</taxon>
        <taxon>Pseudomonadota</taxon>
        <taxon>Alphaproteobacteria</taxon>
        <taxon>Hyphomicrobiales</taxon>
        <taxon>Aestuariivirgaceae</taxon>
        <taxon>Aestuariivirga</taxon>
    </lineage>
</organism>
<dbReference type="Pfam" id="PF00117">
    <property type="entry name" value="GATase"/>
    <property type="match status" value="1"/>
</dbReference>
<protein>
    <submittedName>
        <fullName evidence="2">Type 1 glutamine amidotransferase</fullName>
    </submittedName>
</protein>
<dbReference type="InterPro" id="IPR017926">
    <property type="entry name" value="GATASE"/>
</dbReference>
<dbReference type="EMBL" id="QKVK01000002">
    <property type="protein sequence ID" value="PZF77789.1"/>
    <property type="molecule type" value="Genomic_DNA"/>
</dbReference>
<feature type="domain" description="Glutamine amidotransferase" evidence="1">
    <location>
        <begin position="13"/>
        <end position="174"/>
    </location>
</feature>
<gene>
    <name evidence="2" type="ORF">DK847_04995</name>
</gene>
<dbReference type="GO" id="GO:0005829">
    <property type="term" value="C:cytosol"/>
    <property type="evidence" value="ECO:0007669"/>
    <property type="project" value="TreeGrafter"/>
</dbReference>
<dbReference type="PANTHER" id="PTHR42695">
    <property type="entry name" value="GLUTAMINE AMIDOTRANSFERASE YLR126C-RELATED"/>
    <property type="match status" value="1"/>
</dbReference>
<dbReference type="PROSITE" id="PS51273">
    <property type="entry name" value="GATASE_TYPE_1"/>
    <property type="match status" value="1"/>
</dbReference>
<keyword evidence="2" id="KW-0808">Transferase</keyword>
<evidence type="ECO:0000313" key="3">
    <source>
        <dbReference type="Proteomes" id="UP000248795"/>
    </source>
</evidence>
<keyword evidence="2" id="KW-0315">Glutamine amidotransferase</keyword>